<gene>
    <name evidence="1" type="ORF">AWZ03_009879</name>
</gene>
<evidence type="ECO:0000313" key="2">
    <source>
        <dbReference type="Proteomes" id="UP000295192"/>
    </source>
</evidence>
<dbReference type="Proteomes" id="UP000295192">
    <property type="component" value="Unassembled WGS sequence"/>
</dbReference>
<proteinExistence type="predicted"/>
<organism evidence="1 2">
    <name type="scientific">Drosophila navojoa</name>
    <name type="common">Fruit fly</name>
    <dbReference type="NCBI Taxonomy" id="7232"/>
    <lineage>
        <taxon>Eukaryota</taxon>
        <taxon>Metazoa</taxon>
        <taxon>Ecdysozoa</taxon>
        <taxon>Arthropoda</taxon>
        <taxon>Hexapoda</taxon>
        <taxon>Insecta</taxon>
        <taxon>Pterygota</taxon>
        <taxon>Neoptera</taxon>
        <taxon>Endopterygota</taxon>
        <taxon>Diptera</taxon>
        <taxon>Brachycera</taxon>
        <taxon>Muscomorpha</taxon>
        <taxon>Ephydroidea</taxon>
        <taxon>Drosophilidae</taxon>
        <taxon>Drosophila</taxon>
    </lineage>
</organism>
<dbReference type="KEGG" id="dnv:108650179"/>
<name>A0A484B7C0_DRONA</name>
<protein>
    <submittedName>
        <fullName evidence="1">Uncharacterized protein</fullName>
    </submittedName>
</protein>
<comment type="caution">
    <text evidence="1">The sequence shown here is derived from an EMBL/GenBank/DDBJ whole genome shotgun (WGS) entry which is preliminary data.</text>
</comment>
<dbReference type="EMBL" id="LSRL02000138">
    <property type="protein sequence ID" value="TDG43715.1"/>
    <property type="molecule type" value="Genomic_DNA"/>
</dbReference>
<keyword evidence="2" id="KW-1185">Reference proteome</keyword>
<dbReference type="AlphaFoldDB" id="A0A484B7C0"/>
<reference evidence="1 2" key="1">
    <citation type="journal article" date="2019" name="J. Hered.">
        <title>An Improved Genome Assembly for Drosophila navojoa, the Basal Species in the mojavensis Cluster.</title>
        <authorList>
            <person name="Vanderlinde T."/>
            <person name="Dupim E.G."/>
            <person name="Nazario-Yepiz N.O."/>
            <person name="Carvalho A.B."/>
        </authorList>
    </citation>
    <scope>NUCLEOTIDE SEQUENCE [LARGE SCALE GENOMIC DNA]</scope>
    <source>
        <strain evidence="1">Navoj_Jal97</strain>
        <tissue evidence="1">Whole organism</tissue>
    </source>
</reference>
<evidence type="ECO:0000313" key="1">
    <source>
        <dbReference type="EMBL" id="TDG43715.1"/>
    </source>
</evidence>
<dbReference type="OMA" id="YMMDKSD"/>
<sequence length="140" mass="16448">MFRVRVRNIAHPGIRQFILRTAVLNYLGKLLQLQWDDWQNQRMHLRTLQHEGPKATDSPALDESTAEAVFDAARENLAQAIDELRRKVAGTHKLLQREYNELFTYMMDKRDLWDSPEYFKAKTALGTANHNLRMYMSAEK</sequence>
<accession>A0A484B7C0</accession>
<dbReference type="OrthoDB" id="7881127at2759"/>